<protein>
    <submittedName>
        <fullName evidence="2">Uncharacterized protein</fullName>
    </submittedName>
</protein>
<name>A0A433RSG1_9BACL</name>
<dbReference type="RefSeq" id="WP_126990595.1">
    <property type="nucleotide sequence ID" value="NZ_JTFC01000031.1"/>
</dbReference>
<keyword evidence="3" id="KW-1185">Reference proteome</keyword>
<feature type="transmembrane region" description="Helical" evidence="1">
    <location>
        <begin position="44"/>
        <end position="62"/>
    </location>
</feature>
<evidence type="ECO:0000313" key="2">
    <source>
        <dbReference type="EMBL" id="RUS55094.1"/>
    </source>
</evidence>
<sequence length="76" mass="8691">MKQVNELFFDEHSTLWDMISFYGTLLFMYTVGGSTIAICAPHLLKFLLACIIVIIAVLWIVAKKTKKEDIIQKDNV</sequence>
<dbReference type="AlphaFoldDB" id="A0A433RSG1"/>
<dbReference type="Proteomes" id="UP000288623">
    <property type="component" value="Unassembled WGS sequence"/>
</dbReference>
<keyword evidence="1" id="KW-0472">Membrane</keyword>
<keyword evidence="1" id="KW-0812">Transmembrane</keyword>
<reference evidence="2 3" key="1">
    <citation type="submission" date="2014-11" db="EMBL/GenBank/DDBJ databases">
        <title>Genome sequence and analysis of novel Kurthia sp.</title>
        <authorList>
            <person name="Lawson J.N."/>
            <person name="Gonzalez J.E."/>
            <person name="Rinauldi L."/>
            <person name="Xuan Z."/>
            <person name="Firman A."/>
            <person name="Shaddox L."/>
            <person name="Trudeau A."/>
            <person name="Shah S."/>
            <person name="Reiman D."/>
        </authorList>
    </citation>
    <scope>NUCLEOTIDE SEQUENCE [LARGE SCALE GENOMIC DNA]</scope>
    <source>
        <strain evidence="2 3">3B1D</strain>
    </source>
</reference>
<evidence type="ECO:0000313" key="3">
    <source>
        <dbReference type="Proteomes" id="UP000288623"/>
    </source>
</evidence>
<gene>
    <name evidence="2" type="ORF">QI30_09020</name>
</gene>
<accession>A0A433RSG1</accession>
<dbReference type="EMBL" id="JTFC01000031">
    <property type="protein sequence ID" value="RUS55094.1"/>
    <property type="molecule type" value="Genomic_DNA"/>
</dbReference>
<keyword evidence="1" id="KW-1133">Transmembrane helix</keyword>
<organism evidence="2 3">
    <name type="scientific">Candidatus Kurthia intestinigallinarum</name>
    <dbReference type="NCBI Taxonomy" id="1562256"/>
    <lineage>
        <taxon>Bacteria</taxon>
        <taxon>Bacillati</taxon>
        <taxon>Bacillota</taxon>
        <taxon>Bacilli</taxon>
        <taxon>Bacillales</taxon>
        <taxon>Caryophanaceae</taxon>
        <taxon>Kurthia</taxon>
    </lineage>
</organism>
<proteinExistence type="predicted"/>
<evidence type="ECO:0000256" key="1">
    <source>
        <dbReference type="SAM" id="Phobius"/>
    </source>
</evidence>
<feature type="transmembrane region" description="Helical" evidence="1">
    <location>
        <begin position="21"/>
        <end position="38"/>
    </location>
</feature>
<comment type="caution">
    <text evidence="2">The sequence shown here is derived from an EMBL/GenBank/DDBJ whole genome shotgun (WGS) entry which is preliminary data.</text>
</comment>